<protein>
    <submittedName>
        <fullName evidence="2">Uncharacterized protein</fullName>
    </submittedName>
</protein>
<name>K0T9N7_THAOC</name>
<proteinExistence type="predicted"/>
<dbReference type="Proteomes" id="UP000266841">
    <property type="component" value="Unassembled WGS sequence"/>
</dbReference>
<feature type="region of interest" description="Disordered" evidence="1">
    <location>
        <begin position="139"/>
        <end position="187"/>
    </location>
</feature>
<evidence type="ECO:0000256" key="1">
    <source>
        <dbReference type="SAM" id="MobiDB-lite"/>
    </source>
</evidence>
<dbReference type="EMBL" id="AGNL01003871">
    <property type="protein sequence ID" value="EJK74200.1"/>
    <property type="molecule type" value="Genomic_DNA"/>
</dbReference>
<evidence type="ECO:0000313" key="3">
    <source>
        <dbReference type="Proteomes" id="UP000266841"/>
    </source>
</evidence>
<accession>K0T9N7</accession>
<keyword evidence="3" id="KW-1185">Reference proteome</keyword>
<dbReference type="AlphaFoldDB" id="K0T9N7"/>
<comment type="caution">
    <text evidence="2">The sequence shown here is derived from an EMBL/GenBank/DDBJ whole genome shotgun (WGS) entry which is preliminary data.</text>
</comment>
<feature type="region of interest" description="Disordered" evidence="1">
    <location>
        <begin position="235"/>
        <end position="255"/>
    </location>
</feature>
<feature type="region of interest" description="Disordered" evidence="1">
    <location>
        <begin position="353"/>
        <end position="401"/>
    </location>
</feature>
<organism evidence="2 3">
    <name type="scientific">Thalassiosira oceanica</name>
    <name type="common">Marine diatom</name>
    <dbReference type="NCBI Taxonomy" id="159749"/>
    <lineage>
        <taxon>Eukaryota</taxon>
        <taxon>Sar</taxon>
        <taxon>Stramenopiles</taxon>
        <taxon>Ochrophyta</taxon>
        <taxon>Bacillariophyta</taxon>
        <taxon>Coscinodiscophyceae</taxon>
        <taxon>Thalassiosirophycidae</taxon>
        <taxon>Thalassiosirales</taxon>
        <taxon>Thalassiosiraceae</taxon>
        <taxon>Thalassiosira</taxon>
    </lineage>
</organism>
<sequence>MTAAANLGGNIWMASAALQVEDRLMSRAAAVCSIERRHLGLSAAGQRPPHVDSGESSLIVRERYLERQQPDGASSLMSSAAVVTAVRCAIVRERYLERQQPDGASSLMSSAAASRSESAAASSMRTVSTAPEQHFDRLRAVSGRERQQPFSTSSLMSRGTAADLESTSQYLRSRSRGPPHVESGSMLELGGSSTVAVSSTLRAAAANLMQPHVVEGNKSRLGRSQQLDSRIIARARRDLRPKGGGSSGADGSYTSSTAQWVEGRLKSRGVACSTAEAKQSCKGGALPQRPLGGSWGTAQLNDRLRVWKMTRDLIEVDSAGGSERDQQAFHLVVSLVHASPSLLTPAMRVEIEQTEQKDGPGRPTRGVARSATASMTKSRLSGAGFAKGTGTSTKIGRPMGRGGHMPAEISTPWLIGQAGDESHLPSGVRFGLLVLRKSDEEEMMMAFKSFRLTSSSTSSFLTKAGAPLTSLWHCILGQIRGPIRALQLVRGASAKGGSIALQLGLEGPCQTTGTSGPHIQQVYYGAMDPLLAYTLAPMHLSAFGIPEEGSEKTSWKPTSTSMSSTPTATPCFRAEILADLKSSSFIMVAFTLAGLYSCSHASVSVFGQLTNNLGD</sequence>
<feature type="compositionally biased region" description="Polar residues" evidence="1">
    <location>
        <begin position="148"/>
        <end position="157"/>
    </location>
</feature>
<gene>
    <name evidence="2" type="ORF">THAOC_04135</name>
</gene>
<evidence type="ECO:0000313" key="2">
    <source>
        <dbReference type="EMBL" id="EJK74200.1"/>
    </source>
</evidence>
<reference evidence="2 3" key="1">
    <citation type="journal article" date="2012" name="Genome Biol.">
        <title>Genome and low-iron response of an oceanic diatom adapted to chronic iron limitation.</title>
        <authorList>
            <person name="Lommer M."/>
            <person name="Specht M."/>
            <person name="Roy A.S."/>
            <person name="Kraemer L."/>
            <person name="Andreson R."/>
            <person name="Gutowska M.A."/>
            <person name="Wolf J."/>
            <person name="Bergner S.V."/>
            <person name="Schilhabel M.B."/>
            <person name="Klostermeier U.C."/>
            <person name="Beiko R.G."/>
            <person name="Rosenstiel P."/>
            <person name="Hippler M."/>
            <person name="Laroche J."/>
        </authorList>
    </citation>
    <scope>NUCLEOTIDE SEQUENCE [LARGE SCALE GENOMIC DNA]</scope>
    <source>
        <strain evidence="2 3">CCMP1005</strain>
    </source>
</reference>